<evidence type="ECO:0000256" key="2">
    <source>
        <dbReference type="HAMAP-Rule" id="MF_01940"/>
    </source>
</evidence>
<evidence type="ECO:0000256" key="1">
    <source>
        <dbReference type="ARBA" id="ARBA00022801"/>
    </source>
</evidence>
<feature type="active site" description="Proton acceptor" evidence="2">
    <location>
        <position position="121"/>
    </location>
</feature>
<comment type="catalytic activity">
    <reaction evidence="2">
        <text>a 3'-end 2',3'-cyclophospho-ribonucleotide-RNA + H2O = a 3'-end 2'-phospho-ribonucleotide-RNA + H(+)</text>
        <dbReference type="Rhea" id="RHEA:11828"/>
        <dbReference type="Rhea" id="RHEA-COMP:10464"/>
        <dbReference type="Rhea" id="RHEA-COMP:17353"/>
        <dbReference type="ChEBI" id="CHEBI:15377"/>
        <dbReference type="ChEBI" id="CHEBI:15378"/>
        <dbReference type="ChEBI" id="CHEBI:83064"/>
        <dbReference type="ChEBI" id="CHEBI:173113"/>
        <dbReference type="EC" id="3.1.4.58"/>
    </reaction>
</comment>
<feature type="active site" description="Proton donor" evidence="2">
    <location>
        <position position="37"/>
    </location>
</feature>
<dbReference type="GO" id="GO:0004113">
    <property type="term" value="F:2',3'-cyclic-nucleotide 3'-phosphodiesterase activity"/>
    <property type="evidence" value="ECO:0007669"/>
    <property type="project" value="InterPro"/>
</dbReference>
<comment type="function">
    <text evidence="2">Hydrolyzes RNA 2',3'-cyclic phosphodiester to an RNA 2'-phosphomonoester.</text>
</comment>
<sequence length="186" mass="21038">MPRLFIALDLPEETAAELDRLCVGLPGARWTDPGDFHLTLRFIGEVDHATFCEVGEALASVSLRPFEMRLKGLGEFPPRGPMHTLWAGIEAPDALMQLKRRLDRVCDEAGVAREKRKFVPHVTLARFREPPPHERYASWLARRALFRTAPFPVSHFTLYSSILRSDGAEHVPEASYDFVSGVMERV</sequence>
<feature type="short sequence motif" description="HXTX 2" evidence="2">
    <location>
        <begin position="121"/>
        <end position="124"/>
    </location>
</feature>
<keyword evidence="1 2" id="KW-0378">Hydrolase</keyword>
<proteinExistence type="inferred from homology"/>
<dbReference type="Gene3D" id="3.90.1140.10">
    <property type="entry name" value="Cyclic phosphodiesterase"/>
    <property type="match status" value="1"/>
</dbReference>
<dbReference type="InterPro" id="IPR004175">
    <property type="entry name" value="RNA_CPDase"/>
</dbReference>
<accession>A0AAP4D5F5</accession>
<dbReference type="PANTHER" id="PTHR35561">
    <property type="entry name" value="RNA 2',3'-CYCLIC PHOSPHODIESTERASE"/>
    <property type="match status" value="1"/>
</dbReference>
<comment type="similarity">
    <text evidence="2">Belongs to the 2H phosphoesterase superfamily. ThpR family.</text>
</comment>
<organism evidence="3 4">
    <name type="scientific">Marinimicrococcus flavescens</name>
    <dbReference type="NCBI Taxonomy" id="3031815"/>
    <lineage>
        <taxon>Bacteria</taxon>
        <taxon>Pseudomonadati</taxon>
        <taxon>Pseudomonadota</taxon>
        <taxon>Alphaproteobacteria</taxon>
        <taxon>Geminicoccales</taxon>
        <taxon>Geminicoccaceae</taxon>
        <taxon>Marinimicrococcus</taxon>
    </lineage>
</organism>
<dbReference type="SUPFAM" id="SSF55144">
    <property type="entry name" value="LigT-like"/>
    <property type="match status" value="1"/>
</dbReference>
<dbReference type="Pfam" id="PF13563">
    <property type="entry name" value="2_5_RNA_ligase2"/>
    <property type="match status" value="1"/>
</dbReference>
<dbReference type="PANTHER" id="PTHR35561:SF1">
    <property type="entry name" value="RNA 2',3'-CYCLIC PHOSPHODIESTERASE"/>
    <property type="match status" value="1"/>
</dbReference>
<reference evidence="3 4" key="1">
    <citation type="submission" date="2023-03" db="EMBL/GenBank/DDBJ databases">
        <title>YIM 152171 draft genome.</title>
        <authorList>
            <person name="Yang Z."/>
        </authorList>
    </citation>
    <scope>NUCLEOTIDE SEQUENCE [LARGE SCALE GENOMIC DNA]</scope>
    <source>
        <strain evidence="3 4">YIM 152171</strain>
    </source>
</reference>
<comment type="caution">
    <text evidence="3">The sequence shown here is derived from an EMBL/GenBank/DDBJ whole genome shotgun (WGS) entry which is preliminary data.</text>
</comment>
<dbReference type="NCBIfam" id="TIGR02258">
    <property type="entry name" value="2_5_ligase"/>
    <property type="match status" value="1"/>
</dbReference>
<protein>
    <recommendedName>
        <fullName evidence="2">RNA 2',3'-cyclic phosphodiesterase</fullName>
        <shortName evidence="2">RNA 2',3'-CPDase</shortName>
        <ecNumber evidence="2">3.1.4.58</ecNumber>
    </recommendedName>
</protein>
<gene>
    <name evidence="3" type="primary">thpR</name>
    <name evidence="3" type="ORF">PZ740_10950</name>
</gene>
<dbReference type="EMBL" id="JARGEQ010000096">
    <property type="protein sequence ID" value="MDF1586897.1"/>
    <property type="molecule type" value="Genomic_DNA"/>
</dbReference>
<dbReference type="GO" id="GO:0008664">
    <property type="term" value="F:RNA 2',3'-cyclic 3'-phosphodiesterase activity"/>
    <property type="evidence" value="ECO:0007669"/>
    <property type="project" value="UniProtKB-EC"/>
</dbReference>
<dbReference type="RefSeq" id="WP_327789315.1">
    <property type="nucleotide sequence ID" value="NZ_JARGEQ010000096.1"/>
</dbReference>
<keyword evidence="4" id="KW-1185">Reference proteome</keyword>
<evidence type="ECO:0000313" key="3">
    <source>
        <dbReference type="EMBL" id="MDF1586897.1"/>
    </source>
</evidence>
<dbReference type="InterPro" id="IPR009097">
    <property type="entry name" value="Cyclic_Pdiesterase"/>
</dbReference>
<dbReference type="AlphaFoldDB" id="A0AAP4D5F5"/>
<evidence type="ECO:0000313" key="4">
    <source>
        <dbReference type="Proteomes" id="UP001301140"/>
    </source>
</evidence>
<dbReference type="EC" id="3.1.4.58" evidence="2"/>
<dbReference type="Proteomes" id="UP001301140">
    <property type="component" value="Unassembled WGS sequence"/>
</dbReference>
<feature type="short sequence motif" description="HXTX 1" evidence="2">
    <location>
        <begin position="37"/>
        <end position="40"/>
    </location>
</feature>
<dbReference type="HAMAP" id="MF_01940">
    <property type="entry name" value="RNA_CPDase"/>
    <property type="match status" value="1"/>
</dbReference>
<name>A0AAP4D5F5_9PROT</name>